<reference evidence="2 3" key="1">
    <citation type="submission" date="2020-07" db="EMBL/GenBank/DDBJ databases">
        <title>Novel species isolated from subtropical streams in China.</title>
        <authorList>
            <person name="Lu H."/>
        </authorList>
    </citation>
    <scope>NUCLEOTIDE SEQUENCE [LARGE SCALE GENOMIC DNA]</scope>
    <source>
        <strain evidence="2 3">LX20W</strain>
    </source>
</reference>
<keyword evidence="1" id="KW-0732">Signal</keyword>
<evidence type="ECO:0000256" key="1">
    <source>
        <dbReference type="SAM" id="SignalP"/>
    </source>
</evidence>
<comment type="caution">
    <text evidence="2">The sequence shown here is derived from an EMBL/GenBank/DDBJ whole genome shotgun (WGS) entry which is preliminary data.</text>
</comment>
<name>A0A7W2ICE0_9BURK</name>
<proteinExistence type="predicted"/>
<sequence>MNELRRVLWMAVALFVMQLEAYAASDATPQSVEALRQQGYTVKNIAPIFGQLLMTAFPPGFTTVFEKTNGGHYIREAVLQGETVDKWTEMLTITADKGLAANVNLSPQKFAEIKAGGFKNACPTSFNAKVLGEGKISGYDGFVVVLSCGTSPASAGETSESTLEVIIKGESDYYTIQWAKRDEKSATPIDIKPAEWTQRFHLLAPIKLCPIIPGEAAPYPSCIDQK</sequence>
<protein>
    <submittedName>
        <fullName evidence="2">Uncharacterized protein</fullName>
    </submittedName>
</protein>
<dbReference type="EMBL" id="JACEZT010000007">
    <property type="protein sequence ID" value="MBA5637887.1"/>
    <property type="molecule type" value="Genomic_DNA"/>
</dbReference>
<dbReference type="Proteomes" id="UP000534388">
    <property type="component" value="Unassembled WGS sequence"/>
</dbReference>
<feature type="signal peptide" evidence="1">
    <location>
        <begin position="1"/>
        <end position="23"/>
    </location>
</feature>
<dbReference type="AlphaFoldDB" id="A0A7W2ICE0"/>
<accession>A0A7W2ICE0</accession>
<feature type="chain" id="PRO_5031263413" evidence="1">
    <location>
        <begin position="24"/>
        <end position="226"/>
    </location>
</feature>
<evidence type="ECO:0000313" key="3">
    <source>
        <dbReference type="Proteomes" id="UP000534388"/>
    </source>
</evidence>
<dbReference type="RefSeq" id="WP_182162904.1">
    <property type="nucleotide sequence ID" value="NZ_JACEZT010000007.1"/>
</dbReference>
<keyword evidence="3" id="KW-1185">Reference proteome</keyword>
<organism evidence="2 3">
    <name type="scientific">Rugamonas brunnea</name>
    <dbReference type="NCBI Taxonomy" id="2758569"/>
    <lineage>
        <taxon>Bacteria</taxon>
        <taxon>Pseudomonadati</taxon>
        <taxon>Pseudomonadota</taxon>
        <taxon>Betaproteobacteria</taxon>
        <taxon>Burkholderiales</taxon>
        <taxon>Oxalobacteraceae</taxon>
        <taxon>Telluria group</taxon>
        <taxon>Rugamonas</taxon>
    </lineage>
</organism>
<gene>
    <name evidence="2" type="ORF">H3H37_12565</name>
</gene>
<evidence type="ECO:0000313" key="2">
    <source>
        <dbReference type="EMBL" id="MBA5637887.1"/>
    </source>
</evidence>